<gene>
    <name evidence="1" type="ORF">Sradi_0917600</name>
</gene>
<proteinExistence type="predicted"/>
<reference evidence="1" key="1">
    <citation type="submission" date="2020-06" db="EMBL/GenBank/DDBJ databases">
        <authorList>
            <person name="Li T."/>
            <person name="Hu X."/>
            <person name="Zhang T."/>
            <person name="Song X."/>
            <person name="Zhang H."/>
            <person name="Dai N."/>
            <person name="Sheng W."/>
            <person name="Hou X."/>
            <person name="Wei L."/>
        </authorList>
    </citation>
    <scope>NUCLEOTIDE SEQUENCE</scope>
    <source>
        <strain evidence="1">G02</strain>
        <tissue evidence="1">Leaf</tissue>
    </source>
</reference>
<comment type="caution">
    <text evidence="1">The sequence shown here is derived from an EMBL/GenBank/DDBJ whole genome shotgun (WGS) entry which is preliminary data.</text>
</comment>
<organism evidence="1">
    <name type="scientific">Sesamum radiatum</name>
    <name type="common">Black benniseed</name>
    <dbReference type="NCBI Taxonomy" id="300843"/>
    <lineage>
        <taxon>Eukaryota</taxon>
        <taxon>Viridiplantae</taxon>
        <taxon>Streptophyta</taxon>
        <taxon>Embryophyta</taxon>
        <taxon>Tracheophyta</taxon>
        <taxon>Spermatophyta</taxon>
        <taxon>Magnoliopsida</taxon>
        <taxon>eudicotyledons</taxon>
        <taxon>Gunneridae</taxon>
        <taxon>Pentapetalae</taxon>
        <taxon>asterids</taxon>
        <taxon>lamiids</taxon>
        <taxon>Lamiales</taxon>
        <taxon>Pedaliaceae</taxon>
        <taxon>Sesamum</taxon>
    </lineage>
</organism>
<protein>
    <recommendedName>
        <fullName evidence="2">Retrotransposon gag domain-containing protein</fullName>
    </recommendedName>
</protein>
<accession>A0AAW2V4K0</accession>
<sequence length="123" mass="14369">MIQPVVHGSDREFPRILSLFLHQFASRRKLQKTELSLFAVRQKENKLLKEYLQIFNAVALEVPSATQEVKASLKNFWMRTSSSPSPKSPFPNSMPSWLMLQNISTWRMPKLLRRKAVERKGRT</sequence>
<reference evidence="1" key="2">
    <citation type="journal article" date="2024" name="Plant">
        <title>Genomic evolution and insights into agronomic trait innovations of Sesamum species.</title>
        <authorList>
            <person name="Miao H."/>
            <person name="Wang L."/>
            <person name="Qu L."/>
            <person name="Liu H."/>
            <person name="Sun Y."/>
            <person name="Le M."/>
            <person name="Wang Q."/>
            <person name="Wei S."/>
            <person name="Zheng Y."/>
            <person name="Lin W."/>
            <person name="Duan Y."/>
            <person name="Cao H."/>
            <person name="Xiong S."/>
            <person name="Wang X."/>
            <person name="Wei L."/>
            <person name="Li C."/>
            <person name="Ma Q."/>
            <person name="Ju M."/>
            <person name="Zhao R."/>
            <person name="Li G."/>
            <person name="Mu C."/>
            <person name="Tian Q."/>
            <person name="Mei H."/>
            <person name="Zhang T."/>
            <person name="Gao T."/>
            <person name="Zhang H."/>
        </authorList>
    </citation>
    <scope>NUCLEOTIDE SEQUENCE</scope>
    <source>
        <strain evidence="1">G02</strain>
    </source>
</reference>
<name>A0AAW2V4K0_SESRA</name>
<evidence type="ECO:0008006" key="2">
    <source>
        <dbReference type="Google" id="ProtNLM"/>
    </source>
</evidence>
<evidence type="ECO:0000313" key="1">
    <source>
        <dbReference type="EMBL" id="KAL0423828.1"/>
    </source>
</evidence>
<dbReference type="EMBL" id="JACGWJ010000004">
    <property type="protein sequence ID" value="KAL0423828.1"/>
    <property type="molecule type" value="Genomic_DNA"/>
</dbReference>
<dbReference type="AlphaFoldDB" id="A0AAW2V4K0"/>